<accession>A0A3N4LTE8</accession>
<dbReference type="InParanoid" id="A0A3N4LTE8"/>
<organism evidence="3 4">
    <name type="scientific">Terfezia boudieri ATCC MYA-4762</name>
    <dbReference type="NCBI Taxonomy" id="1051890"/>
    <lineage>
        <taxon>Eukaryota</taxon>
        <taxon>Fungi</taxon>
        <taxon>Dikarya</taxon>
        <taxon>Ascomycota</taxon>
        <taxon>Pezizomycotina</taxon>
        <taxon>Pezizomycetes</taxon>
        <taxon>Pezizales</taxon>
        <taxon>Pezizaceae</taxon>
        <taxon>Terfezia</taxon>
    </lineage>
</organism>
<name>A0A3N4LTE8_9PEZI</name>
<evidence type="ECO:0000256" key="2">
    <source>
        <dbReference type="SAM" id="SignalP"/>
    </source>
</evidence>
<feature type="region of interest" description="Disordered" evidence="1">
    <location>
        <begin position="21"/>
        <end position="57"/>
    </location>
</feature>
<gene>
    <name evidence="3" type="ORF">L211DRAFT_847329</name>
</gene>
<keyword evidence="4" id="KW-1185">Reference proteome</keyword>
<keyword evidence="2" id="KW-0732">Signal</keyword>
<feature type="chain" id="PRO_5018255068" evidence="2">
    <location>
        <begin position="20"/>
        <end position="153"/>
    </location>
</feature>
<protein>
    <submittedName>
        <fullName evidence="3">Uncharacterized protein</fullName>
    </submittedName>
</protein>
<reference evidence="3 4" key="1">
    <citation type="journal article" date="2018" name="Nat. Ecol. Evol.">
        <title>Pezizomycetes genomes reveal the molecular basis of ectomycorrhizal truffle lifestyle.</title>
        <authorList>
            <person name="Murat C."/>
            <person name="Payen T."/>
            <person name="Noel B."/>
            <person name="Kuo A."/>
            <person name="Morin E."/>
            <person name="Chen J."/>
            <person name="Kohler A."/>
            <person name="Krizsan K."/>
            <person name="Balestrini R."/>
            <person name="Da Silva C."/>
            <person name="Montanini B."/>
            <person name="Hainaut M."/>
            <person name="Levati E."/>
            <person name="Barry K.W."/>
            <person name="Belfiori B."/>
            <person name="Cichocki N."/>
            <person name="Clum A."/>
            <person name="Dockter R.B."/>
            <person name="Fauchery L."/>
            <person name="Guy J."/>
            <person name="Iotti M."/>
            <person name="Le Tacon F."/>
            <person name="Lindquist E.A."/>
            <person name="Lipzen A."/>
            <person name="Malagnac F."/>
            <person name="Mello A."/>
            <person name="Molinier V."/>
            <person name="Miyauchi S."/>
            <person name="Poulain J."/>
            <person name="Riccioni C."/>
            <person name="Rubini A."/>
            <person name="Sitrit Y."/>
            <person name="Splivallo R."/>
            <person name="Traeger S."/>
            <person name="Wang M."/>
            <person name="Zifcakova L."/>
            <person name="Wipf D."/>
            <person name="Zambonelli A."/>
            <person name="Paolocci F."/>
            <person name="Nowrousian M."/>
            <person name="Ottonello S."/>
            <person name="Baldrian P."/>
            <person name="Spatafora J.W."/>
            <person name="Henrissat B."/>
            <person name="Nagy L.G."/>
            <person name="Aury J.M."/>
            <person name="Wincker P."/>
            <person name="Grigoriev I.V."/>
            <person name="Bonfante P."/>
            <person name="Martin F.M."/>
        </authorList>
    </citation>
    <scope>NUCLEOTIDE SEQUENCE [LARGE SCALE GENOMIC DNA]</scope>
    <source>
        <strain evidence="3 4">ATCC MYA-4762</strain>
    </source>
</reference>
<dbReference type="EMBL" id="ML121535">
    <property type="protein sequence ID" value="RPB26166.1"/>
    <property type="molecule type" value="Genomic_DNA"/>
</dbReference>
<dbReference type="Proteomes" id="UP000267821">
    <property type="component" value="Unassembled WGS sequence"/>
</dbReference>
<evidence type="ECO:0000313" key="3">
    <source>
        <dbReference type="EMBL" id="RPB26166.1"/>
    </source>
</evidence>
<dbReference type="OrthoDB" id="5504196at2759"/>
<proteinExistence type="predicted"/>
<feature type="signal peptide" evidence="2">
    <location>
        <begin position="1"/>
        <end position="19"/>
    </location>
</feature>
<sequence>MNVKAVSSWLSLLAGIVTRCPQRSQPARPPTRLPEAWPGGRGPCGPETAWGGPGLTSEGLNSLDRPQAGLGYSGRNQAVQTIQAVQAVVQAIQAIQAIQAVVQAIQAMVQAIQAVAQAMQAMPRLFRRPALFRRPGLLRTLDYALGLVWFTVL</sequence>
<evidence type="ECO:0000256" key="1">
    <source>
        <dbReference type="SAM" id="MobiDB-lite"/>
    </source>
</evidence>
<dbReference type="AlphaFoldDB" id="A0A3N4LTE8"/>
<evidence type="ECO:0000313" key="4">
    <source>
        <dbReference type="Proteomes" id="UP000267821"/>
    </source>
</evidence>